<evidence type="ECO:0000313" key="2">
    <source>
        <dbReference type="EMBL" id="GAA3898892.1"/>
    </source>
</evidence>
<sequence>MTAEEANIALFSYGTLQQPEVQIANYGRLLRGEPDRLAGYLLARITITDPNVVALSGKSAHQIARFTGNATDLIDGMVLMLMPSELAATDAYETDDYRRVELTLQSGRTAFVYVEANPA</sequence>
<gene>
    <name evidence="2" type="ORF">GCM10022276_17270</name>
</gene>
<dbReference type="CDD" id="cd06661">
    <property type="entry name" value="GGCT_like"/>
    <property type="match status" value="1"/>
</dbReference>
<feature type="domain" description="Gamma-glutamylcyclotransferase AIG2-like" evidence="1">
    <location>
        <begin position="10"/>
        <end position="115"/>
    </location>
</feature>
<dbReference type="Proteomes" id="UP001500827">
    <property type="component" value="Unassembled WGS sequence"/>
</dbReference>
<comment type="caution">
    <text evidence="2">The sequence shown here is derived from an EMBL/GenBank/DDBJ whole genome shotgun (WGS) entry which is preliminary data.</text>
</comment>
<dbReference type="SUPFAM" id="SSF110857">
    <property type="entry name" value="Gamma-glutamyl cyclotransferase-like"/>
    <property type="match status" value="1"/>
</dbReference>
<accession>A0ABP7LDT6</accession>
<dbReference type="InterPro" id="IPR036568">
    <property type="entry name" value="GGCT-like_sf"/>
</dbReference>
<organism evidence="2 3">
    <name type="scientific">Sphingomonas limnosediminicola</name>
    <dbReference type="NCBI Taxonomy" id="940133"/>
    <lineage>
        <taxon>Bacteria</taxon>
        <taxon>Pseudomonadati</taxon>
        <taxon>Pseudomonadota</taxon>
        <taxon>Alphaproteobacteria</taxon>
        <taxon>Sphingomonadales</taxon>
        <taxon>Sphingomonadaceae</taxon>
        <taxon>Sphingomonas</taxon>
    </lineage>
</organism>
<dbReference type="EMBL" id="BAABBM010000001">
    <property type="protein sequence ID" value="GAA3898892.1"/>
    <property type="molecule type" value="Genomic_DNA"/>
</dbReference>
<evidence type="ECO:0000313" key="3">
    <source>
        <dbReference type="Proteomes" id="UP001500827"/>
    </source>
</evidence>
<protein>
    <submittedName>
        <fullName evidence="2">Gamma-glutamylcyclotransferase</fullName>
    </submittedName>
</protein>
<keyword evidence="3" id="KW-1185">Reference proteome</keyword>
<name>A0ABP7LDT6_9SPHN</name>
<dbReference type="InterPro" id="IPR013024">
    <property type="entry name" value="GGCT-like"/>
</dbReference>
<dbReference type="Gene3D" id="3.10.490.10">
    <property type="entry name" value="Gamma-glutamyl cyclotransferase-like"/>
    <property type="match status" value="1"/>
</dbReference>
<dbReference type="InterPro" id="IPR009288">
    <property type="entry name" value="AIG2-like_dom"/>
</dbReference>
<evidence type="ECO:0000259" key="1">
    <source>
        <dbReference type="Pfam" id="PF06094"/>
    </source>
</evidence>
<dbReference type="Pfam" id="PF06094">
    <property type="entry name" value="GGACT"/>
    <property type="match status" value="1"/>
</dbReference>
<proteinExistence type="predicted"/>
<reference evidence="3" key="1">
    <citation type="journal article" date="2019" name="Int. J. Syst. Evol. Microbiol.">
        <title>The Global Catalogue of Microorganisms (GCM) 10K type strain sequencing project: providing services to taxonomists for standard genome sequencing and annotation.</title>
        <authorList>
            <consortium name="The Broad Institute Genomics Platform"/>
            <consortium name="The Broad Institute Genome Sequencing Center for Infectious Disease"/>
            <person name="Wu L."/>
            <person name="Ma J."/>
        </authorList>
    </citation>
    <scope>NUCLEOTIDE SEQUENCE [LARGE SCALE GENOMIC DNA]</scope>
    <source>
        <strain evidence="3">JCM 17543</strain>
    </source>
</reference>